<dbReference type="FunFam" id="1.10.340.70:FF:000001">
    <property type="entry name" value="Retrovirus-related Pol polyprotein from transposon gypsy-like Protein"/>
    <property type="match status" value="1"/>
</dbReference>
<feature type="compositionally biased region" description="Polar residues" evidence="1">
    <location>
        <begin position="102"/>
        <end position="114"/>
    </location>
</feature>
<dbReference type="Gene3D" id="1.10.4020.10">
    <property type="entry name" value="DNA breaking-rejoining enzymes"/>
    <property type="match status" value="1"/>
</dbReference>
<proteinExistence type="predicted"/>
<evidence type="ECO:0000259" key="2">
    <source>
        <dbReference type="PROSITE" id="PS50994"/>
    </source>
</evidence>
<dbReference type="Proteomes" id="UP000230750">
    <property type="component" value="Unassembled WGS sequence"/>
</dbReference>
<protein>
    <recommendedName>
        <fullName evidence="2">Integrase catalytic domain-containing protein</fullName>
    </recommendedName>
</protein>
<gene>
    <name evidence="3" type="ORF">BSL78_11202</name>
</gene>
<feature type="compositionally biased region" description="Low complexity" evidence="1">
    <location>
        <begin position="79"/>
        <end position="96"/>
    </location>
</feature>
<evidence type="ECO:0000313" key="3">
    <source>
        <dbReference type="EMBL" id="PIK51903.1"/>
    </source>
</evidence>
<dbReference type="EMBL" id="MRZV01000351">
    <property type="protein sequence ID" value="PIK51903.1"/>
    <property type="molecule type" value="Genomic_DNA"/>
</dbReference>
<feature type="region of interest" description="Disordered" evidence="1">
    <location>
        <begin position="66"/>
        <end position="122"/>
    </location>
</feature>
<dbReference type="OrthoDB" id="8962223at2759"/>
<dbReference type="InterPro" id="IPR012337">
    <property type="entry name" value="RNaseH-like_sf"/>
</dbReference>
<sequence length="683" mass="76167">MLDRWLSSKNVNNEYKQLRQLVLVEQFKSCIHADIRTHLDERDINNLEDAATMADDYALTHKLSTNNTGGHNKFSQYHKNNYNKPNQNKSSQNQNSTKEGNKQSGPSNQGSKGPSSEKPTKSWDGFKKSVTCDYCKEPGHTKSKCWKLMGKQLALQQQSAPTGCAVAMRSQVSFQAVKQKDVESEKIREDFEPFVLEGSVSLESDKVDPKPIKIMRDTCCAQSMILEGSLPFSEVSATGENVLIQGIGMDIISVPLHKMNLKSDLVSGTVIVGVRPELPVKGVSMLLGNDLAGGKVLPQPIVTREPCTEAGDDDESSVVFPACAVTRSMTQKAMLEANSKDKGDDLVPNLDLEGTFMTELDKPGNLLSSGEKSSPKHSQDFKPMLNGDSDTDPLSHNKLVIEQENDPELKDLGQRALTLQEAEEVPVCFYKRNGVLMRKWRPPDAPATDEWQVIHQIVVPKVYHREVISIAHDSPMAGHLGIRKTHDRILNHFWWPTLRKDVSEYCRSCHTCQVVGKPNQKVPAAPLKPIPAFDEPFSRVIVDCVGPLPKTKSGNQYLLTIMCASTRFPEAIPLRNIKAKTIVKALTKFFTLVGLPKSIQSDQGSNFTSGLFQEVMYELGIEQYTSSAYHPESQGALERFHQTLKNMIKTYCFDFEKDWDDGVHLLLFSAREAVQETLGFQSL</sequence>
<evidence type="ECO:0000313" key="4">
    <source>
        <dbReference type="Proteomes" id="UP000230750"/>
    </source>
</evidence>
<dbReference type="FunFam" id="3.30.420.10:FF:000032">
    <property type="entry name" value="Retrovirus-related Pol polyprotein from transposon 297-like Protein"/>
    <property type="match status" value="1"/>
</dbReference>
<dbReference type="PANTHER" id="PTHR46888">
    <property type="entry name" value="ZINC KNUCKLE DOMAINCONTAINING PROTEIN-RELATED"/>
    <property type="match status" value="1"/>
</dbReference>
<name>A0A2G8KV64_STIJA</name>
<dbReference type="Pfam" id="PF17921">
    <property type="entry name" value="Integrase_H2C2"/>
    <property type="match status" value="1"/>
</dbReference>
<dbReference type="InterPro" id="IPR001584">
    <property type="entry name" value="Integrase_cat-core"/>
</dbReference>
<dbReference type="AlphaFoldDB" id="A0A2G8KV64"/>
<reference evidence="3 4" key="1">
    <citation type="journal article" date="2017" name="PLoS Biol.">
        <title>The sea cucumber genome provides insights into morphological evolution and visceral regeneration.</title>
        <authorList>
            <person name="Zhang X."/>
            <person name="Sun L."/>
            <person name="Yuan J."/>
            <person name="Sun Y."/>
            <person name="Gao Y."/>
            <person name="Zhang L."/>
            <person name="Li S."/>
            <person name="Dai H."/>
            <person name="Hamel J.F."/>
            <person name="Liu C."/>
            <person name="Yu Y."/>
            <person name="Liu S."/>
            <person name="Lin W."/>
            <person name="Guo K."/>
            <person name="Jin S."/>
            <person name="Xu P."/>
            <person name="Storey K.B."/>
            <person name="Huan P."/>
            <person name="Zhang T."/>
            <person name="Zhou Y."/>
            <person name="Zhang J."/>
            <person name="Lin C."/>
            <person name="Li X."/>
            <person name="Xing L."/>
            <person name="Huo D."/>
            <person name="Sun M."/>
            <person name="Wang L."/>
            <person name="Mercier A."/>
            <person name="Li F."/>
            <person name="Yang H."/>
            <person name="Xiang J."/>
        </authorList>
    </citation>
    <scope>NUCLEOTIDE SEQUENCE [LARGE SCALE GENOMIC DNA]</scope>
    <source>
        <strain evidence="3">Shaxun</strain>
        <tissue evidence="3">Muscle</tissue>
    </source>
</reference>
<dbReference type="GO" id="GO:0003676">
    <property type="term" value="F:nucleic acid binding"/>
    <property type="evidence" value="ECO:0007669"/>
    <property type="project" value="InterPro"/>
</dbReference>
<evidence type="ECO:0000256" key="1">
    <source>
        <dbReference type="SAM" id="MobiDB-lite"/>
    </source>
</evidence>
<dbReference type="InterPro" id="IPR036397">
    <property type="entry name" value="RNaseH_sf"/>
</dbReference>
<dbReference type="PANTHER" id="PTHR46888:SF13">
    <property type="entry name" value="RIBONUCLEASE H"/>
    <property type="match status" value="1"/>
</dbReference>
<dbReference type="GO" id="GO:0015074">
    <property type="term" value="P:DNA integration"/>
    <property type="evidence" value="ECO:0007669"/>
    <property type="project" value="InterPro"/>
</dbReference>
<dbReference type="InterPro" id="IPR041588">
    <property type="entry name" value="Integrase_H2C2"/>
</dbReference>
<comment type="caution">
    <text evidence="3">The sequence shown here is derived from an EMBL/GenBank/DDBJ whole genome shotgun (WGS) entry which is preliminary data.</text>
</comment>
<dbReference type="Gene3D" id="1.10.340.70">
    <property type="match status" value="1"/>
</dbReference>
<feature type="region of interest" description="Disordered" evidence="1">
    <location>
        <begin position="361"/>
        <end position="395"/>
    </location>
</feature>
<dbReference type="InterPro" id="IPR038269">
    <property type="entry name" value="SCAN_sf"/>
</dbReference>
<feature type="domain" description="Integrase catalytic" evidence="2">
    <location>
        <begin position="532"/>
        <end position="651"/>
    </location>
</feature>
<keyword evidence="4" id="KW-1185">Reference proteome</keyword>
<accession>A0A2G8KV64</accession>
<dbReference type="Pfam" id="PF00665">
    <property type="entry name" value="rve"/>
    <property type="match status" value="1"/>
</dbReference>
<dbReference type="Gene3D" id="3.30.420.10">
    <property type="entry name" value="Ribonuclease H-like superfamily/Ribonuclease H"/>
    <property type="match status" value="1"/>
</dbReference>
<feature type="compositionally biased region" description="Polar residues" evidence="1">
    <location>
        <begin position="66"/>
        <end position="78"/>
    </location>
</feature>
<dbReference type="SUPFAM" id="SSF47353">
    <property type="entry name" value="Retrovirus capsid dimerization domain-like"/>
    <property type="match status" value="1"/>
</dbReference>
<dbReference type="PROSITE" id="PS50994">
    <property type="entry name" value="INTEGRASE"/>
    <property type="match status" value="1"/>
</dbReference>
<organism evidence="3 4">
    <name type="scientific">Stichopus japonicus</name>
    <name type="common">Sea cucumber</name>
    <dbReference type="NCBI Taxonomy" id="307972"/>
    <lineage>
        <taxon>Eukaryota</taxon>
        <taxon>Metazoa</taxon>
        <taxon>Echinodermata</taxon>
        <taxon>Eleutherozoa</taxon>
        <taxon>Echinozoa</taxon>
        <taxon>Holothuroidea</taxon>
        <taxon>Aspidochirotacea</taxon>
        <taxon>Aspidochirotida</taxon>
        <taxon>Stichopodidae</taxon>
        <taxon>Apostichopus</taxon>
    </lineage>
</organism>
<dbReference type="SUPFAM" id="SSF53098">
    <property type="entry name" value="Ribonuclease H-like"/>
    <property type="match status" value="1"/>
</dbReference>